<dbReference type="SUPFAM" id="SSF53335">
    <property type="entry name" value="S-adenosyl-L-methionine-dependent methyltransferases"/>
    <property type="match status" value="2"/>
</dbReference>
<sequence length="269" mass="31433">DLWMACYTQEEIADREEISQGEVSKSIPNSSIAEWNKSAQPSADHLVDFEIPLYNVWKYKEATGKLKHFGNTEQTIVDNLLYLYTQPFDIVVDPFAGSGSTGDICKKRHRRYWVSDRKVEPEYENNIRQWDITDGLPQIPRWKDVRLVYLDPPYWKQSEGKYSKDSSDLSNMDLDSFNKVLSDLINNFSKKLSIGTHIALIIQPTQWNAPEHKFTDHVGDMLRLVRLSVEMRFSVPYESQQYSAQCVEWAKQNKKCLVLTREIIVWEMK</sequence>
<protein>
    <recommendedName>
        <fullName evidence="3">DNA methylase N-4/N-6 domain-containing protein</fullName>
    </recommendedName>
</protein>
<feature type="domain" description="DNA methylase N-4/N-6" evidence="3">
    <location>
        <begin position="50"/>
        <end position="113"/>
    </location>
</feature>
<evidence type="ECO:0000259" key="3">
    <source>
        <dbReference type="Pfam" id="PF01555"/>
    </source>
</evidence>
<feature type="non-terminal residue" evidence="4">
    <location>
        <position position="1"/>
    </location>
</feature>
<evidence type="ECO:0000313" key="4">
    <source>
        <dbReference type="EMBL" id="GAG80511.1"/>
    </source>
</evidence>
<comment type="caution">
    <text evidence="4">The sequence shown here is derived from an EMBL/GenBank/DDBJ whole genome shotgun (WGS) entry which is preliminary data.</text>
</comment>
<accession>X1C7Y5</accession>
<dbReference type="AlphaFoldDB" id="X1C7Y5"/>
<dbReference type="EMBL" id="BART01011082">
    <property type="protein sequence ID" value="GAG80511.1"/>
    <property type="molecule type" value="Genomic_DNA"/>
</dbReference>
<proteinExistence type="predicted"/>
<gene>
    <name evidence="4" type="ORF">S01H4_23784</name>
</gene>
<keyword evidence="1" id="KW-0489">Methyltransferase</keyword>
<dbReference type="Gene3D" id="3.40.50.150">
    <property type="entry name" value="Vaccinia Virus protein VP39"/>
    <property type="match status" value="2"/>
</dbReference>
<organism evidence="4">
    <name type="scientific">marine sediment metagenome</name>
    <dbReference type="NCBI Taxonomy" id="412755"/>
    <lineage>
        <taxon>unclassified sequences</taxon>
        <taxon>metagenomes</taxon>
        <taxon>ecological metagenomes</taxon>
    </lineage>
</organism>
<keyword evidence="2" id="KW-0808">Transferase</keyword>
<dbReference type="GO" id="GO:0032259">
    <property type="term" value="P:methylation"/>
    <property type="evidence" value="ECO:0007669"/>
    <property type="project" value="UniProtKB-KW"/>
</dbReference>
<dbReference type="InterPro" id="IPR002941">
    <property type="entry name" value="DNA_methylase_N4/N6"/>
</dbReference>
<dbReference type="InterPro" id="IPR029063">
    <property type="entry name" value="SAM-dependent_MTases_sf"/>
</dbReference>
<dbReference type="GO" id="GO:0008170">
    <property type="term" value="F:N-methyltransferase activity"/>
    <property type="evidence" value="ECO:0007669"/>
    <property type="project" value="InterPro"/>
</dbReference>
<dbReference type="GO" id="GO:0003677">
    <property type="term" value="F:DNA binding"/>
    <property type="evidence" value="ECO:0007669"/>
    <property type="project" value="InterPro"/>
</dbReference>
<dbReference type="Pfam" id="PF01555">
    <property type="entry name" value="N6_N4_Mtase"/>
    <property type="match status" value="1"/>
</dbReference>
<name>X1C7Y5_9ZZZZ</name>
<evidence type="ECO:0000256" key="2">
    <source>
        <dbReference type="ARBA" id="ARBA00022679"/>
    </source>
</evidence>
<evidence type="ECO:0000256" key="1">
    <source>
        <dbReference type="ARBA" id="ARBA00022603"/>
    </source>
</evidence>
<reference evidence="4" key="1">
    <citation type="journal article" date="2014" name="Front. Microbiol.">
        <title>High frequency of phylogenetically diverse reductive dehalogenase-homologous genes in deep subseafloor sedimentary metagenomes.</title>
        <authorList>
            <person name="Kawai M."/>
            <person name="Futagami T."/>
            <person name="Toyoda A."/>
            <person name="Takaki Y."/>
            <person name="Nishi S."/>
            <person name="Hori S."/>
            <person name="Arai W."/>
            <person name="Tsubouchi T."/>
            <person name="Morono Y."/>
            <person name="Uchiyama I."/>
            <person name="Ito T."/>
            <person name="Fujiyama A."/>
            <person name="Inagaki F."/>
            <person name="Takami H."/>
        </authorList>
    </citation>
    <scope>NUCLEOTIDE SEQUENCE</scope>
    <source>
        <strain evidence="4">Expedition CK06-06</strain>
    </source>
</reference>